<feature type="domain" description="Tyrosine-protein kinase ephrin type A/B receptor-like" evidence="1">
    <location>
        <begin position="19"/>
        <end position="61"/>
    </location>
</feature>
<dbReference type="Proteomes" id="UP000011087">
    <property type="component" value="Unassembled WGS sequence"/>
</dbReference>
<dbReference type="OrthoDB" id="382013at2759"/>
<feature type="domain" description="Tyrosine-protein kinase ephrin type A/B receptor-like" evidence="1">
    <location>
        <begin position="69"/>
        <end position="111"/>
    </location>
</feature>
<dbReference type="Gene3D" id="2.10.50.10">
    <property type="entry name" value="Tumor Necrosis Factor Receptor, subunit A, domain 2"/>
    <property type="match status" value="4"/>
</dbReference>
<dbReference type="eggNOG" id="KOG1217">
    <property type="taxonomic scope" value="Eukaryota"/>
</dbReference>
<evidence type="ECO:0000259" key="1">
    <source>
        <dbReference type="Pfam" id="PF07699"/>
    </source>
</evidence>
<dbReference type="InterPro" id="IPR052071">
    <property type="entry name" value="SCUB_EGF-like_domain"/>
</dbReference>
<dbReference type="HOGENOM" id="CLU_1242948_0_0_1"/>
<dbReference type="AlphaFoldDB" id="L1ISQ0"/>
<dbReference type="Pfam" id="PF07699">
    <property type="entry name" value="Ephrin_rec_like"/>
    <property type="match status" value="4"/>
</dbReference>
<sequence length="223" mass="24145">SISLSQCQCIPGYELLTENGVTDCFPCKYNYYKNITSNELCLQCPNNSYTVSTATNSFEFCICTNGYYGTAPCTKCDFGYYSNFNEIDMECKACPLNSYTLNRSSTNVSDCLCLPGFYSSTGIGPCSPCPLKTYQPSYGSTTCIACSQNTVTLSVGSSAIYDCKCIEGYEGDGTLCLPCPYNSYKSIINNSACVTCPINSFTNRSLVNLISSSVVNCICAPGY</sequence>
<evidence type="ECO:0000313" key="2">
    <source>
        <dbReference type="EMBL" id="EKX39137.1"/>
    </source>
</evidence>
<reference evidence="3" key="3">
    <citation type="submission" date="2015-06" db="UniProtKB">
        <authorList>
            <consortium name="EnsemblProtists"/>
        </authorList>
    </citation>
    <scope>IDENTIFICATION</scope>
</reference>
<feature type="non-terminal residue" evidence="2">
    <location>
        <position position="1"/>
    </location>
</feature>
<feature type="domain" description="Tyrosine-protein kinase ephrin type A/B receptor-like" evidence="1">
    <location>
        <begin position="174"/>
        <end position="203"/>
    </location>
</feature>
<dbReference type="SUPFAM" id="SSF57184">
    <property type="entry name" value="Growth factor receptor domain"/>
    <property type="match status" value="1"/>
</dbReference>
<dbReference type="EnsemblProtists" id="EKX39137">
    <property type="protein sequence ID" value="EKX39137"/>
    <property type="gene ID" value="GUITHDRAFT_53092"/>
</dbReference>
<dbReference type="PANTHER" id="PTHR24046:SF5">
    <property type="entry name" value="EGF-LIKE DOMAIN-CONTAINING PROTEIN"/>
    <property type="match status" value="1"/>
</dbReference>
<dbReference type="RefSeq" id="XP_005826117.1">
    <property type="nucleotide sequence ID" value="XM_005826060.1"/>
</dbReference>
<name>L1ISQ0_GUITC</name>
<dbReference type="SMART" id="SM01411">
    <property type="entry name" value="Ephrin_rec_like"/>
    <property type="match status" value="4"/>
</dbReference>
<dbReference type="PANTHER" id="PTHR24046">
    <property type="entry name" value="SIGNAL PEPTIDE, CUB AND EGF-LIKE DOMAIN-CONTAINING"/>
    <property type="match status" value="1"/>
</dbReference>
<reference evidence="4" key="2">
    <citation type="submission" date="2012-11" db="EMBL/GenBank/DDBJ databases">
        <authorList>
            <person name="Kuo A."/>
            <person name="Curtis B.A."/>
            <person name="Tanifuji G."/>
            <person name="Burki F."/>
            <person name="Gruber A."/>
            <person name="Irimia M."/>
            <person name="Maruyama S."/>
            <person name="Arias M.C."/>
            <person name="Ball S.G."/>
            <person name="Gile G.H."/>
            <person name="Hirakawa Y."/>
            <person name="Hopkins J.F."/>
            <person name="Rensing S.A."/>
            <person name="Schmutz J."/>
            <person name="Symeonidi A."/>
            <person name="Elias M."/>
            <person name="Eveleigh R.J."/>
            <person name="Herman E.K."/>
            <person name="Klute M.J."/>
            <person name="Nakayama T."/>
            <person name="Obornik M."/>
            <person name="Reyes-Prieto A."/>
            <person name="Armbrust E.V."/>
            <person name="Aves S.J."/>
            <person name="Beiko R.G."/>
            <person name="Coutinho P."/>
            <person name="Dacks J.B."/>
            <person name="Durnford D.G."/>
            <person name="Fast N.M."/>
            <person name="Green B.R."/>
            <person name="Grisdale C."/>
            <person name="Hempe F."/>
            <person name="Henrissat B."/>
            <person name="Hoppner M.P."/>
            <person name="Ishida K.-I."/>
            <person name="Kim E."/>
            <person name="Koreny L."/>
            <person name="Kroth P.G."/>
            <person name="Liu Y."/>
            <person name="Malik S.-B."/>
            <person name="Maier U.G."/>
            <person name="McRose D."/>
            <person name="Mock T."/>
            <person name="Neilson J.A."/>
            <person name="Onodera N.T."/>
            <person name="Poole A.M."/>
            <person name="Pritham E.J."/>
            <person name="Richards T.A."/>
            <person name="Rocap G."/>
            <person name="Roy S.W."/>
            <person name="Sarai C."/>
            <person name="Schaack S."/>
            <person name="Shirato S."/>
            <person name="Slamovits C.H."/>
            <person name="Spencer D.F."/>
            <person name="Suzuki S."/>
            <person name="Worden A.Z."/>
            <person name="Zauner S."/>
            <person name="Barry K."/>
            <person name="Bell C."/>
            <person name="Bharti A.K."/>
            <person name="Crow J.A."/>
            <person name="Grimwood J."/>
            <person name="Kramer R."/>
            <person name="Lindquist E."/>
            <person name="Lucas S."/>
            <person name="Salamov A."/>
            <person name="McFadden G.I."/>
            <person name="Lane C.E."/>
            <person name="Keeling P.J."/>
            <person name="Gray M.W."/>
            <person name="Grigoriev I.V."/>
            <person name="Archibald J.M."/>
        </authorList>
    </citation>
    <scope>NUCLEOTIDE SEQUENCE</scope>
    <source>
        <strain evidence="4">CCMP2712</strain>
    </source>
</reference>
<reference evidence="2 4" key="1">
    <citation type="journal article" date="2012" name="Nature">
        <title>Algal genomes reveal evolutionary mosaicism and the fate of nucleomorphs.</title>
        <authorList>
            <consortium name="DOE Joint Genome Institute"/>
            <person name="Curtis B.A."/>
            <person name="Tanifuji G."/>
            <person name="Burki F."/>
            <person name="Gruber A."/>
            <person name="Irimia M."/>
            <person name="Maruyama S."/>
            <person name="Arias M.C."/>
            <person name="Ball S.G."/>
            <person name="Gile G.H."/>
            <person name="Hirakawa Y."/>
            <person name="Hopkins J.F."/>
            <person name="Kuo A."/>
            <person name="Rensing S.A."/>
            <person name="Schmutz J."/>
            <person name="Symeonidi A."/>
            <person name="Elias M."/>
            <person name="Eveleigh R.J."/>
            <person name="Herman E.K."/>
            <person name="Klute M.J."/>
            <person name="Nakayama T."/>
            <person name="Obornik M."/>
            <person name="Reyes-Prieto A."/>
            <person name="Armbrust E.V."/>
            <person name="Aves S.J."/>
            <person name="Beiko R.G."/>
            <person name="Coutinho P."/>
            <person name="Dacks J.B."/>
            <person name="Durnford D.G."/>
            <person name="Fast N.M."/>
            <person name="Green B.R."/>
            <person name="Grisdale C.J."/>
            <person name="Hempel F."/>
            <person name="Henrissat B."/>
            <person name="Hoppner M.P."/>
            <person name="Ishida K."/>
            <person name="Kim E."/>
            <person name="Koreny L."/>
            <person name="Kroth P.G."/>
            <person name="Liu Y."/>
            <person name="Malik S.B."/>
            <person name="Maier U.G."/>
            <person name="McRose D."/>
            <person name="Mock T."/>
            <person name="Neilson J.A."/>
            <person name="Onodera N.T."/>
            <person name="Poole A.M."/>
            <person name="Pritham E.J."/>
            <person name="Richards T.A."/>
            <person name="Rocap G."/>
            <person name="Roy S.W."/>
            <person name="Sarai C."/>
            <person name="Schaack S."/>
            <person name="Shirato S."/>
            <person name="Slamovits C.H."/>
            <person name="Spencer D.F."/>
            <person name="Suzuki S."/>
            <person name="Worden A.Z."/>
            <person name="Zauner S."/>
            <person name="Barry K."/>
            <person name="Bell C."/>
            <person name="Bharti A.K."/>
            <person name="Crow J.A."/>
            <person name="Grimwood J."/>
            <person name="Kramer R."/>
            <person name="Lindquist E."/>
            <person name="Lucas S."/>
            <person name="Salamov A."/>
            <person name="McFadden G.I."/>
            <person name="Lane C.E."/>
            <person name="Keeling P.J."/>
            <person name="Gray M.W."/>
            <person name="Grigoriev I.V."/>
            <person name="Archibald J.M."/>
        </authorList>
    </citation>
    <scope>NUCLEOTIDE SEQUENCE</scope>
    <source>
        <strain evidence="2 4">CCMP2712</strain>
    </source>
</reference>
<gene>
    <name evidence="2" type="ORF">GUITHDRAFT_53092</name>
</gene>
<dbReference type="STRING" id="905079.L1ISQ0"/>
<evidence type="ECO:0000313" key="3">
    <source>
        <dbReference type="EnsemblProtists" id="EKX39137"/>
    </source>
</evidence>
<evidence type="ECO:0000313" key="4">
    <source>
        <dbReference type="Proteomes" id="UP000011087"/>
    </source>
</evidence>
<dbReference type="InterPro" id="IPR009030">
    <property type="entry name" value="Growth_fac_rcpt_cys_sf"/>
</dbReference>
<proteinExistence type="predicted"/>
<dbReference type="PaxDb" id="55529-EKX39137"/>
<dbReference type="EMBL" id="JH993042">
    <property type="protein sequence ID" value="EKX39137.1"/>
    <property type="molecule type" value="Genomic_DNA"/>
</dbReference>
<keyword evidence="4" id="KW-1185">Reference proteome</keyword>
<dbReference type="GO" id="GO:0009986">
    <property type="term" value="C:cell surface"/>
    <property type="evidence" value="ECO:0007669"/>
    <property type="project" value="TreeGrafter"/>
</dbReference>
<dbReference type="GO" id="GO:0007165">
    <property type="term" value="P:signal transduction"/>
    <property type="evidence" value="ECO:0007669"/>
    <property type="project" value="TreeGrafter"/>
</dbReference>
<dbReference type="GeneID" id="17295877"/>
<dbReference type="KEGG" id="gtt:GUITHDRAFT_53092"/>
<dbReference type="InterPro" id="IPR011641">
    <property type="entry name" value="Tyr-kin_ephrin_A/B_rcpt-like"/>
</dbReference>
<dbReference type="GO" id="GO:0005615">
    <property type="term" value="C:extracellular space"/>
    <property type="evidence" value="ECO:0007669"/>
    <property type="project" value="TreeGrafter"/>
</dbReference>
<organism evidence="2">
    <name type="scientific">Guillardia theta (strain CCMP2712)</name>
    <name type="common">Cryptophyte</name>
    <dbReference type="NCBI Taxonomy" id="905079"/>
    <lineage>
        <taxon>Eukaryota</taxon>
        <taxon>Cryptophyceae</taxon>
        <taxon>Pyrenomonadales</taxon>
        <taxon>Geminigeraceae</taxon>
        <taxon>Guillardia</taxon>
    </lineage>
</organism>
<protein>
    <recommendedName>
        <fullName evidence="1">Tyrosine-protein kinase ephrin type A/B receptor-like domain-containing protein</fullName>
    </recommendedName>
</protein>
<feature type="domain" description="Tyrosine-protein kinase ephrin type A/B receptor-like" evidence="1">
    <location>
        <begin position="116"/>
        <end position="163"/>
    </location>
</feature>
<feature type="non-terminal residue" evidence="2">
    <location>
        <position position="223"/>
    </location>
</feature>
<accession>L1ISQ0</accession>